<reference evidence="1" key="1">
    <citation type="journal article" date="2020" name="Stud. Mycol.">
        <title>101 Dothideomycetes genomes: a test case for predicting lifestyles and emergence of pathogens.</title>
        <authorList>
            <person name="Haridas S."/>
            <person name="Albert R."/>
            <person name="Binder M."/>
            <person name="Bloem J."/>
            <person name="Labutti K."/>
            <person name="Salamov A."/>
            <person name="Andreopoulos B."/>
            <person name="Baker S."/>
            <person name="Barry K."/>
            <person name="Bills G."/>
            <person name="Bluhm B."/>
            <person name="Cannon C."/>
            <person name="Castanera R."/>
            <person name="Culley D."/>
            <person name="Daum C."/>
            <person name="Ezra D."/>
            <person name="Gonzalez J."/>
            <person name="Henrissat B."/>
            <person name="Kuo A."/>
            <person name="Liang C."/>
            <person name="Lipzen A."/>
            <person name="Lutzoni F."/>
            <person name="Magnuson J."/>
            <person name="Mondo S."/>
            <person name="Nolan M."/>
            <person name="Ohm R."/>
            <person name="Pangilinan J."/>
            <person name="Park H.-J."/>
            <person name="Ramirez L."/>
            <person name="Alfaro M."/>
            <person name="Sun H."/>
            <person name="Tritt A."/>
            <person name="Yoshinaga Y."/>
            <person name="Zwiers L.-H."/>
            <person name="Turgeon B."/>
            <person name="Goodwin S."/>
            <person name="Spatafora J."/>
            <person name="Crous P."/>
            <person name="Grigoriev I."/>
        </authorList>
    </citation>
    <scope>NUCLEOTIDE SEQUENCE</scope>
    <source>
        <strain evidence="1">CBS 109.77</strain>
    </source>
</reference>
<dbReference type="Proteomes" id="UP000799757">
    <property type="component" value="Unassembled WGS sequence"/>
</dbReference>
<dbReference type="AlphaFoldDB" id="A0A6A6X782"/>
<keyword evidence="2" id="KW-1185">Reference proteome</keyword>
<accession>A0A6A6X782</accession>
<organism evidence="1 2">
    <name type="scientific">Melanomma pulvis-pyrius CBS 109.77</name>
    <dbReference type="NCBI Taxonomy" id="1314802"/>
    <lineage>
        <taxon>Eukaryota</taxon>
        <taxon>Fungi</taxon>
        <taxon>Dikarya</taxon>
        <taxon>Ascomycota</taxon>
        <taxon>Pezizomycotina</taxon>
        <taxon>Dothideomycetes</taxon>
        <taxon>Pleosporomycetidae</taxon>
        <taxon>Pleosporales</taxon>
        <taxon>Melanommataceae</taxon>
        <taxon>Melanomma</taxon>
    </lineage>
</organism>
<sequence length="152" mass="17126">MHFSEAIPAKPFQRSHFSTDVVKGTALPCLVLPCLVSYRIALEPPLPTAPHCTYHAGTEATQTEPLITSMKRSQERVPRTVYRMSCRKSQVMYGSRPPIFAHVIYNNYCIHVRKDGKSESSCVRACVHACVHVSVEHYLLIKLFSLLIVLSK</sequence>
<evidence type="ECO:0000313" key="2">
    <source>
        <dbReference type="Proteomes" id="UP000799757"/>
    </source>
</evidence>
<evidence type="ECO:0000313" key="1">
    <source>
        <dbReference type="EMBL" id="KAF2792024.1"/>
    </source>
</evidence>
<name>A0A6A6X782_9PLEO</name>
<dbReference type="EMBL" id="MU001990">
    <property type="protein sequence ID" value="KAF2792024.1"/>
    <property type="molecule type" value="Genomic_DNA"/>
</dbReference>
<proteinExistence type="predicted"/>
<protein>
    <submittedName>
        <fullName evidence="1">Uncharacterized protein</fullName>
    </submittedName>
</protein>
<gene>
    <name evidence="1" type="ORF">K505DRAFT_59149</name>
</gene>